<accession>C5KKY6</accession>
<dbReference type="InParanoid" id="C5KKY6"/>
<feature type="non-terminal residue" evidence="3">
    <location>
        <position position="1"/>
    </location>
</feature>
<dbReference type="AlphaFoldDB" id="C5KKY6"/>
<proteinExistence type="inferred from homology"/>
<dbReference type="PRINTS" id="PR01573">
    <property type="entry name" value="SUPERTUBBY"/>
</dbReference>
<comment type="similarity">
    <text evidence="1">Belongs to the TUB family.</text>
</comment>
<dbReference type="GeneID" id="9061648"/>
<dbReference type="Gene3D" id="3.20.90.10">
    <property type="entry name" value="Tubby Protein, Chain A"/>
    <property type="match status" value="1"/>
</dbReference>
<dbReference type="InterPro" id="IPR000007">
    <property type="entry name" value="Tubby_C"/>
</dbReference>
<dbReference type="SUPFAM" id="SSF54518">
    <property type="entry name" value="Tubby C-terminal domain-like"/>
    <property type="match status" value="1"/>
</dbReference>
<dbReference type="PANTHER" id="PTHR16517:SF7">
    <property type="entry name" value="PROTEIN KING TUBBY"/>
    <property type="match status" value="1"/>
</dbReference>
<dbReference type="PANTHER" id="PTHR16517">
    <property type="entry name" value="TUBBY-RELATED"/>
    <property type="match status" value="1"/>
</dbReference>
<dbReference type="InterPro" id="IPR025659">
    <property type="entry name" value="Tubby-like_C"/>
</dbReference>
<keyword evidence="4" id="KW-1185">Reference proteome</keyword>
<dbReference type="Pfam" id="PF01167">
    <property type="entry name" value="Tub"/>
    <property type="match status" value="1"/>
</dbReference>
<sequence length="73" mass="8814">YVNKNPKWNDNLRAFVLNFNRRVTKASVKNFQLIRLDRHSSTSKEEEVVYLQFGRINKDEFTMDYRYPLSALQ</sequence>
<organism evidence="4">
    <name type="scientific">Perkinsus marinus (strain ATCC 50983 / TXsc)</name>
    <dbReference type="NCBI Taxonomy" id="423536"/>
    <lineage>
        <taxon>Eukaryota</taxon>
        <taxon>Sar</taxon>
        <taxon>Alveolata</taxon>
        <taxon>Perkinsozoa</taxon>
        <taxon>Perkinsea</taxon>
        <taxon>Perkinsida</taxon>
        <taxon>Perkinsidae</taxon>
        <taxon>Perkinsus</taxon>
    </lineage>
</organism>
<evidence type="ECO:0000256" key="1">
    <source>
        <dbReference type="ARBA" id="ARBA00007129"/>
    </source>
</evidence>
<dbReference type="EMBL" id="GG673860">
    <property type="protein sequence ID" value="EER14857.1"/>
    <property type="molecule type" value="Genomic_DNA"/>
</dbReference>
<feature type="domain" description="Tubby C-terminal" evidence="2">
    <location>
        <begin position="2"/>
        <end position="73"/>
    </location>
</feature>
<dbReference type="OrthoDB" id="8775810at2759"/>
<dbReference type="Proteomes" id="UP000007800">
    <property type="component" value="Unassembled WGS sequence"/>
</dbReference>
<feature type="non-terminal residue" evidence="3">
    <location>
        <position position="73"/>
    </location>
</feature>
<dbReference type="RefSeq" id="XP_002783061.1">
    <property type="nucleotide sequence ID" value="XM_002783015.1"/>
</dbReference>
<evidence type="ECO:0000313" key="4">
    <source>
        <dbReference type="Proteomes" id="UP000007800"/>
    </source>
</evidence>
<protein>
    <recommendedName>
        <fullName evidence="2">Tubby C-terminal domain-containing protein</fullName>
    </recommendedName>
</protein>
<evidence type="ECO:0000259" key="2">
    <source>
        <dbReference type="Pfam" id="PF01167"/>
    </source>
</evidence>
<gene>
    <name evidence="3" type="ORF">Pmar_PMAR000008</name>
</gene>
<name>C5KKY6_PERM5</name>
<reference evidence="3 4" key="1">
    <citation type="submission" date="2008-07" db="EMBL/GenBank/DDBJ databases">
        <authorList>
            <person name="El-Sayed N."/>
            <person name="Caler E."/>
            <person name="Inman J."/>
            <person name="Amedeo P."/>
            <person name="Hass B."/>
            <person name="Wortman J."/>
        </authorList>
    </citation>
    <scope>NUCLEOTIDE SEQUENCE [LARGE SCALE GENOMIC DNA]</scope>
    <source>
        <strain evidence="4">ATCC 50983 / TXsc</strain>
    </source>
</reference>
<evidence type="ECO:0000313" key="3">
    <source>
        <dbReference type="EMBL" id="EER14857.1"/>
    </source>
</evidence>